<dbReference type="RefSeq" id="WP_202093499.1">
    <property type="nucleotide sequence ID" value="NZ_CP061035.1"/>
</dbReference>
<evidence type="ECO:0000313" key="2">
    <source>
        <dbReference type="Proteomes" id="UP000595894"/>
    </source>
</evidence>
<name>A0A974NUM8_9SPHN</name>
<dbReference type="AlphaFoldDB" id="A0A974NUM8"/>
<sequence>MTMLSLRLSRALSKGRAARAEPQSRANLLATLLRKRAAAHAAGAEELEALLRDQIRWSLPMLRDGDAEPPPSAE</sequence>
<evidence type="ECO:0000313" key="1">
    <source>
        <dbReference type="EMBL" id="QQV77207.1"/>
    </source>
</evidence>
<dbReference type="KEGG" id="sari:H5J25_18110"/>
<organism evidence="1 2">
    <name type="scientific">Sphingomonas aliaeris</name>
    <dbReference type="NCBI Taxonomy" id="2759526"/>
    <lineage>
        <taxon>Bacteria</taxon>
        <taxon>Pseudomonadati</taxon>
        <taxon>Pseudomonadota</taxon>
        <taxon>Alphaproteobacteria</taxon>
        <taxon>Sphingomonadales</taxon>
        <taxon>Sphingomonadaceae</taxon>
        <taxon>Sphingomonas</taxon>
    </lineage>
</organism>
<keyword evidence="2" id="KW-1185">Reference proteome</keyword>
<proteinExistence type="predicted"/>
<dbReference type="EMBL" id="CP061035">
    <property type="protein sequence ID" value="QQV77207.1"/>
    <property type="molecule type" value="Genomic_DNA"/>
</dbReference>
<accession>A0A974NUM8</accession>
<reference evidence="2" key="1">
    <citation type="submission" date="2020-09" db="EMBL/GenBank/DDBJ databases">
        <title>Sphingomonas sp., a new species isolated from pork steak.</title>
        <authorList>
            <person name="Heidler von Heilborn D."/>
        </authorList>
    </citation>
    <scope>NUCLEOTIDE SEQUENCE [LARGE SCALE GENOMIC DNA]</scope>
</reference>
<gene>
    <name evidence="1" type="ORF">H5J25_18110</name>
</gene>
<protein>
    <submittedName>
        <fullName evidence="1">Uncharacterized protein</fullName>
    </submittedName>
</protein>
<dbReference type="Proteomes" id="UP000595894">
    <property type="component" value="Chromosome"/>
</dbReference>